<evidence type="ECO:0000313" key="1">
    <source>
        <dbReference type="EMBL" id="PRQ55429.1"/>
    </source>
</evidence>
<organism evidence="1 2">
    <name type="scientific">Rosa chinensis</name>
    <name type="common">China rose</name>
    <dbReference type="NCBI Taxonomy" id="74649"/>
    <lineage>
        <taxon>Eukaryota</taxon>
        <taxon>Viridiplantae</taxon>
        <taxon>Streptophyta</taxon>
        <taxon>Embryophyta</taxon>
        <taxon>Tracheophyta</taxon>
        <taxon>Spermatophyta</taxon>
        <taxon>Magnoliopsida</taxon>
        <taxon>eudicotyledons</taxon>
        <taxon>Gunneridae</taxon>
        <taxon>Pentapetalae</taxon>
        <taxon>rosids</taxon>
        <taxon>fabids</taxon>
        <taxon>Rosales</taxon>
        <taxon>Rosaceae</taxon>
        <taxon>Rosoideae</taxon>
        <taxon>Rosoideae incertae sedis</taxon>
        <taxon>Rosa</taxon>
    </lineage>
</organism>
<evidence type="ECO:0000313" key="2">
    <source>
        <dbReference type="Proteomes" id="UP000238479"/>
    </source>
</evidence>
<name>A0A2P6S9U5_ROSCH</name>
<reference evidence="1 2" key="1">
    <citation type="journal article" date="2018" name="Nat. Genet.">
        <title>The Rosa genome provides new insights in the design of modern roses.</title>
        <authorList>
            <person name="Bendahmane M."/>
        </authorList>
    </citation>
    <scope>NUCLEOTIDE SEQUENCE [LARGE SCALE GENOMIC DNA]</scope>
    <source>
        <strain evidence="2">cv. Old Blush</strain>
    </source>
</reference>
<dbReference type="Gramene" id="PRQ55429">
    <property type="protein sequence ID" value="PRQ55429"/>
    <property type="gene ID" value="RchiOBHm_Chr1g0324451"/>
</dbReference>
<dbReference type="Proteomes" id="UP000238479">
    <property type="component" value="Chromosome 1"/>
</dbReference>
<sequence length="53" mass="6415">MFLKTIDLKLFFLRFAVFIRDQPLRYKRQDGKSDCVRFGKAKKILWTCSQKKT</sequence>
<proteinExistence type="predicted"/>
<dbReference type="EMBL" id="PDCK01000039">
    <property type="protein sequence ID" value="PRQ55429.1"/>
    <property type="molecule type" value="Genomic_DNA"/>
</dbReference>
<protein>
    <submittedName>
        <fullName evidence="1">Uncharacterized protein</fullName>
    </submittedName>
</protein>
<accession>A0A2P6S9U5</accession>
<keyword evidence="2" id="KW-1185">Reference proteome</keyword>
<comment type="caution">
    <text evidence="1">The sequence shown here is derived from an EMBL/GenBank/DDBJ whole genome shotgun (WGS) entry which is preliminary data.</text>
</comment>
<gene>
    <name evidence="1" type="ORF">RchiOBHm_Chr1g0324451</name>
</gene>
<dbReference type="AlphaFoldDB" id="A0A2P6S9U5"/>